<sequence>MATINGFHPPMSTLHSQKTKLQVPHATLHSLPLTSDQQHPMLAYQRSSFTKFPYDHQLIRAHHRQLITKHQKNLHQKLKVLQINLHYLLGEEKLDCGINAVNNNTFFETQMGTLAGP</sequence>
<dbReference type="EMBL" id="CABIKO010000375">
    <property type="protein sequence ID" value="VVA35191.1"/>
    <property type="molecule type" value="Genomic_DNA"/>
</dbReference>
<dbReference type="Gramene" id="VVA35191">
    <property type="protein sequence ID" value="VVA35191"/>
    <property type="gene ID" value="Prudul26B017543"/>
</dbReference>
<protein>
    <submittedName>
        <fullName evidence="1">PREDICTED: LOC18773038</fullName>
    </submittedName>
</protein>
<gene>
    <name evidence="1" type="ORF">ALMOND_2B017543</name>
</gene>
<proteinExistence type="predicted"/>
<organism evidence="1 2">
    <name type="scientific">Prunus dulcis</name>
    <name type="common">Almond</name>
    <name type="synonym">Amygdalus dulcis</name>
    <dbReference type="NCBI Taxonomy" id="3755"/>
    <lineage>
        <taxon>Eukaryota</taxon>
        <taxon>Viridiplantae</taxon>
        <taxon>Streptophyta</taxon>
        <taxon>Embryophyta</taxon>
        <taxon>Tracheophyta</taxon>
        <taxon>Spermatophyta</taxon>
        <taxon>Magnoliopsida</taxon>
        <taxon>eudicotyledons</taxon>
        <taxon>Gunneridae</taxon>
        <taxon>Pentapetalae</taxon>
        <taxon>rosids</taxon>
        <taxon>fabids</taxon>
        <taxon>Rosales</taxon>
        <taxon>Rosaceae</taxon>
        <taxon>Amygdaloideae</taxon>
        <taxon>Amygdaleae</taxon>
        <taxon>Prunus</taxon>
    </lineage>
</organism>
<reference evidence="2" key="1">
    <citation type="journal article" date="2020" name="Plant J.">
        <title>Transposons played a major role in the diversification between the closely related almond and peach genomes: results from the almond genome sequence.</title>
        <authorList>
            <person name="Alioto T."/>
            <person name="Alexiou K.G."/>
            <person name="Bardil A."/>
            <person name="Barteri F."/>
            <person name="Castanera R."/>
            <person name="Cruz F."/>
            <person name="Dhingra A."/>
            <person name="Duval H."/>
            <person name="Fernandez I Marti A."/>
            <person name="Frias L."/>
            <person name="Galan B."/>
            <person name="Garcia J.L."/>
            <person name="Howad W."/>
            <person name="Gomez-Garrido J."/>
            <person name="Gut M."/>
            <person name="Julca I."/>
            <person name="Morata J."/>
            <person name="Puigdomenech P."/>
            <person name="Ribeca P."/>
            <person name="Rubio Cabetas M.J."/>
            <person name="Vlasova A."/>
            <person name="Wirthensohn M."/>
            <person name="Garcia-Mas J."/>
            <person name="Gabaldon T."/>
            <person name="Casacuberta J.M."/>
            <person name="Arus P."/>
        </authorList>
    </citation>
    <scope>NUCLEOTIDE SEQUENCE [LARGE SCALE GENOMIC DNA]</scope>
    <source>
        <strain evidence="2">cv. Texas</strain>
    </source>
</reference>
<evidence type="ECO:0000313" key="1">
    <source>
        <dbReference type="EMBL" id="VVA35191.1"/>
    </source>
</evidence>
<dbReference type="AlphaFoldDB" id="A0A5E4G5W1"/>
<accession>A0A5E4G5W1</accession>
<dbReference type="InParanoid" id="A0A5E4G5W1"/>
<dbReference type="Proteomes" id="UP000327085">
    <property type="component" value="Chromosome 6"/>
</dbReference>
<evidence type="ECO:0000313" key="2">
    <source>
        <dbReference type="Proteomes" id="UP000327085"/>
    </source>
</evidence>
<name>A0A5E4G5W1_PRUDU</name>